<dbReference type="EMBL" id="BEZZ01246144">
    <property type="protein sequence ID" value="GCC48700.1"/>
    <property type="molecule type" value="Genomic_DNA"/>
</dbReference>
<evidence type="ECO:0000313" key="1">
    <source>
        <dbReference type="EMBL" id="GCC48700.1"/>
    </source>
</evidence>
<accession>A0A401U1E5</accession>
<comment type="caution">
    <text evidence="1">The sequence shown here is derived from an EMBL/GenBank/DDBJ whole genome shotgun (WGS) entry which is preliminary data.</text>
</comment>
<reference evidence="1 2" key="1">
    <citation type="journal article" date="2018" name="Nat. Ecol. Evol.">
        <title>Shark genomes provide insights into elasmobranch evolution and the origin of vertebrates.</title>
        <authorList>
            <person name="Hara Y"/>
            <person name="Yamaguchi K"/>
            <person name="Onimaru K"/>
            <person name="Kadota M"/>
            <person name="Koyanagi M"/>
            <person name="Keeley SD"/>
            <person name="Tatsumi K"/>
            <person name="Tanaka K"/>
            <person name="Motone F"/>
            <person name="Kageyama Y"/>
            <person name="Nozu R"/>
            <person name="Adachi N"/>
            <person name="Nishimura O"/>
            <person name="Nakagawa R"/>
            <person name="Tanegashima C"/>
            <person name="Kiyatake I"/>
            <person name="Matsumoto R"/>
            <person name="Murakumo K"/>
            <person name="Nishida K"/>
            <person name="Terakita A"/>
            <person name="Kuratani S"/>
            <person name="Sato K"/>
            <person name="Hyodo S Kuraku.S."/>
        </authorList>
    </citation>
    <scope>NUCLEOTIDE SEQUENCE [LARGE SCALE GENOMIC DNA]</scope>
</reference>
<proteinExistence type="predicted"/>
<dbReference type="AlphaFoldDB" id="A0A401U1E5"/>
<organism evidence="1 2">
    <name type="scientific">Chiloscyllium punctatum</name>
    <name type="common">Brownbanded bambooshark</name>
    <name type="synonym">Hemiscyllium punctatum</name>
    <dbReference type="NCBI Taxonomy" id="137246"/>
    <lineage>
        <taxon>Eukaryota</taxon>
        <taxon>Metazoa</taxon>
        <taxon>Chordata</taxon>
        <taxon>Craniata</taxon>
        <taxon>Vertebrata</taxon>
        <taxon>Chondrichthyes</taxon>
        <taxon>Elasmobranchii</taxon>
        <taxon>Galeomorphii</taxon>
        <taxon>Galeoidea</taxon>
        <taxon>Orectolobiformes</taxon>
        <taxon>Hemiscylliidae</taxon>
        <taxon>Chiloscyllium</taxon>
    </lineage>
</organism>
<name>A0A401U1E5_CHIPU</name>
<evidence type="ECO:0000313" key="2">
    <source>
        <dbReference type="Proteomes" id="UP000287033"/>
    </source>
</evidence>
<sequence length="171" mass="18690">MARRRRQRHGIVERIVVVDQERLPGLDDRQAIVAKHRAGWIGAPGVLGLPGRILALVEDVFRVREGRHPASVAQRGVPAGVVDMQMGAEHVVDLLIGDAEREQLVAPALLARKVERRRVPLVLAGAGVDQDGVARRPHHEGLVGDHHHAAGGIEDFGLHRFQVMLEHGVVI</sequence>
<dbReference type="Proteomes" id="UP000287033">
    <property type="component" value="Unassembled WGS sequence"/>
</dbReference>
<protein>
    <submittedName>
        <fullName evidence="1">Uncharacterized protein</fullName>
    </submittedName>
</protein>
<feature type="non-terminal residue" evidence="1">
    <location>
        <position position="171"/>
    </location>
</feature>
<gene>
    <name evidence="1" type="ORF">chiPu_0032795</name>
</gene>
<keyword evidence="2" id="KW-1185">Reference proteome</keyword>